<dbReference type="InterPro" id="IPR036291">
    <property type="entry name" value="NAD(P)-bd_dom_sf"/>
</dbReference>
<dbReference type="AlphaFoldDB" id="X1G8I0"/>
<gene>
    <name evidence="2" type="ORF">S03H2_00930</name>
</gene>
<name>X1G8I0_9ZZZZ</name>
<dbReference type="SUPFAM" id="SSF51735">
    <property type="entry name" value="NAD(P)-binding Rossmann-fold domains"/>
    <property type="match status" value="1"/>
</dbReference>
<proteinExistence type="predicted"/>
<accession>X1G8I0</accession>
<reference evidence="2" key="1">
    <citation type="journal article" date="2014" name="Front. Microbiol.">
        <title>High frequency of phylogenetically diverse reductive dehalogenase-homologous genes in deep subseafloor sedimentary metagenomes.</title>
        <authorList>
            <person name="Kawai M."/>
            <person name="Futagami T."/>
            <person name="Toyoda A."/>
            <person name="Takaki Y."/>
            <person name="Nishi S."/>
            <person name="Hori S."/>
            <person name="Arai W."/>
            <person name="Tsubouchi T."/>
            <person name="Morono Y."/>
            <person name="Uchiyama I."/>
            <person name="Ito T."/>
            <person name="Fujiyama A."/>
            <person name="Inagaki F."/>
            <person name="Takami H."/>
        </authorList>
    </citation>
    <scope>NUCLEOTIDE SEQUENCE</scope>
    <source>
        <strain evidence="2">Expedition CK06-06</strain>
    </source>
</reference>
<dbReference type="EMBL" id="BARU01000239">
    <property type="protein sequence ID" value="GAH29343.1"/>
    <property type="molecule type" value="Genomic_DNA"/>
</dbReference>
<keyword evidence="1" id="KW-1133">Transmembrane helix</keyword>
<keyword evidence="1" id="KW-0472">Membrane</keyword>
<dbReference type="Gene3D" id="3.40.50.720">
    <property type="entry name" value="NAD(P)-binding Rossmann-like Domain"/>
    <property type="match status" value="1"/>
</dbReference>
<sequence>MLENEIRVAIAGVGTIASGIVQGIAYFKEYQDKRKN</sequence>
<feature type="non-terminal residue" evidence="2">
    <location>
        <position position="36"/>
    </location>
</feature>
<evidence type="ECO:0000256" key="1">
    <source>
        <dbReference type="SAM" id="Phobius"/>
    </source>
</evidence>
<keyword evidence="1" id="KW-0812">Transmembrane</keyword>
<feature type="transmembrane region" description="Helical" evidence="1">
    <location>
        <begin position="6"/>
        <end position="27"/>
    </location>
</feature>
<comment type="caution">
    <text evidence="2">The sequence shown here is derived from an EMBL/GenBank/DDBJ whole genome shotgun (WGS) entry which is preliminary data.</text>
</comment>
<organism evidence="2">
    <name type="scientific">marine sediment metagenome</name>
    <dbReference type="NCBI Taxonomy" id="412755"/>
    <lineage>
        <taxon>unclassified sequences</taxon>
        <taxon>metagenomes</taxon>
        <taxon>ecological metagenomes</taxon>
    </lineage>
</organism>
<protein>
    <submittedName>
        <fullName evidence="2">Uncharacterized protein</fullName>
    </submittedName>
</protein>
<evidence type="ECO:0000313" key="2">
    <source>
        <dbReference type="EMBL" id="GAH29343.1"/>
    </source>
</evidence>